<keyword evidence="3 4" id="KW-0418">Kinase</keyword>
<reference evidence="5 6" key="1">
    <citation type="submission" date="2016-11" db="EMBL/GenBank/DDBJ databases">
        <authorList>
            <person name="Jaros S."/>
            <person name="Januszkiewicz K."/>
            <person name="Wedrychowicz H."/>
        </authorList>
    </citation>
    <scope>NUCLEOTIDE SEQUENCE [LARGE SCALE GENOMIC DNA]</scope>
    <source>
        <strain evidence="5 6">DSM 26883</strain>
    </source>
</reference>
<dbReference type="Proteomes" id="UP000184436">
    <property type="component" value="Unassembled WGS sequence"/>
</dbReference>
<dbReference type="Gene3D" id="3.90.1510.10">
    <property type="entry name" value="Glycerate kinase, domain 2"/>
    <property type="match status" value="1"/>
</dbReference>
<dbReference type="PANTHER" id="PTHR21599:SF0">
    <property type="entry name" value="GLYCERATE KINASE"/>
    <property type="match status" value="1"/>
</dbReference>
<protein>
    <submittedName>
        <fullName evidence="5">Glycerate kinase</fullName>
    </submittedName>
</protein>
<dbReference type="PIRSF" id="PIRSF006078">
    <property type="entry name" value="GlxK"/>
    <property type="match status" value="1"/>
</dbReference>
<dbReference type="InterPro" id="IPR036129">
    <property type="entry name" value="Glycerate_kinase_sf"/>
</dbReference>
<dbReference type="SUPFAM" id="SSF110738">
    <property type="entry name" value="Glycerate kinase I"/>
    <property type="match status" value="1"/>
</dbReference>
<dbReference type="EMBL" id="FQVD01000009">
    <property type="protein sequence ID" value="SHE99448.1"/>
    <property type="molecule type" value="Genomic_DNA"/>
</dbReference>
<evidence type="ECO:0000313" key="5">
    <source>
        <dbReference type="EMBL" id="SHE99448.1"/>
    </source>
</evidence>
<name>A0A1M4Y192_9BACE</name>
<evidence type="ECO:0000256" key="3">
    <source>
        <dbReference type="ARBA" id="ARBA00022777"/>
    </source>
</evidence>
<keyword evidence="6" id="KW-1185">Reference proteome</keyword>
<keyword evidence="2 4" id="KW-0808">Transferase</keyword>
<dbReference type="Pfam" id="PF02595">
    <property type="entry name" value="Gly_kinase"/>
    <property type="match status" value="1"/>
</dbReference>
<evidence type="ECO:0000256" key="4">
    <source>
        <dbReference type="PIRNR" id="PIRNR006078"/>
    </source>
</evidence>
<dbReference type="Gene3D" id="3.40.50.10350">
    <property type="entry name" value="Glycerate kinase, domain 1"/>
    <property type="match status" value="1"/>
</dbReference>
<organism evidence="5 6">
    <name type="scientific">Bacteroides faecichinchillae</name>
    <dbReference type="NCBI Taxonomy" id="871325"/>
    <lineage>
        <taxon>Bacteria</taxon>
        <taxon>Pseudomonadati</taxon>
        <taxon>Bacteroidota</taxon>
        <taxon>Bacteroidia</taxon>
        <taxon>Bacteroidales</taxon>
        <taxon>Bacteroidaceae</taxon>
        <taxon>Bacteroides</taxon>
    </lineage>
</organism>
<dbReference type="RefSeq" id="WP_025074440.1">
    <property type="nucleotide sequence ID" value="NZ_FQVD01000009.1"/>
</dbReference>
<dbReference type="NCBIfam" id="TIGR00045">
    <property type="entry name" value="glycerate kinase"/>
    <property type="match status" value="1"/>
</dbReference>
<dbReference type="OrthoDB" id="9774290at2"/>
<sequence>MKKVVVAMDSFKGCLSSVEVEQAAEEGIKDVCPDCRVICFPMADGGEGILEILVEATHGTYHEVLANDPLMRQMKTCYGISGDGETALIEMATVNGLPLLTELERNPMLTTTFGTGELILDALDQGCRKFIIGIGGSATNDAGLGMLQALGIRLVDDGGKALGTGGKIMNQVASIDCSSFHPALRNAHFTIACDVRNPFYGPQGAAHIFARQKGADNAMIEELDRGMHSLSEVIKLTTGREIGHVPGAGAAGGLGGAFLAFMNAELKPGIELLLQTLNFGERIKGADLIITGEGRVDQQSLMGKVPSGVLEEARKQSIPVIVVAGSVEDTEILNQAGFQGIYSIVSTPMSLEEAIKPETAKANISRTVAQLISLADYFQNRKNGSL</sequence>
<proteinExistence type="inferred from homology"/>
<evidence type="ECO:0000256" key="1">
    <source>
        <dbReference type="ARBA" id="ARBA00006284"/>
    </source>
</evidence>
<dbReference type="InterPro" id="IPR018193">
    <property type="entry name" value="Glyc_kinase_flavodox-like_fold"/>
</dbReference>
<evidence type="ECO:0000256" key="2">
    <source>
        <dbReference type="ARBA" id="ARBA00022679"/>
    </source>
</evidence>
<gene>
    <name evidence="5" type="ORF">SAMN05444349_10979</name>
</gene>
<dbReference type="InterPro" id="IPR004381">
    <property type="entry name" value="Glycerate_kinase"/>
</dbReference>
<dbReference type="AlphaFoldDB" id="A0A1M4Y192"/>
<accession>A0A1M4Y192</accession>
<dbReference type="STRING" id="871325.SAMN05444349_10979"/>
<dbReference type="PANTHER" id="PTHR21599">
    <property type="entry name" value="GLYCERATE KINASE"/>
    <property type="match status" value="1"/>
</dbReference>
<dbReference type="InterPro" id="IPR018197">
    <property type="entry name" value="Glycerate_kinase_RE-like"/>
</dbReference>
<evidence type="ECO:0000313" key="6">
    <source>
        <dbReference type="Proteomes" id="UP000184436"/>
    </source>
</evidence>
<comment type="similarity">
    <text evidence="1 4">Belongs to the glycerate kinase type-1 family.</text>
</comment>
<dbReference type="GO" id="GO:0031388">
    <property type="term" value="P:organic acid phosphorylation"/>
    <property type="evidence" value="ECO:0007669"/>
    <property type="project" value="UniProtKB-UniRule"/>
</dbReference>
<dbReference type="GO" id="GO:0008887">
    <property type="term" value="F:glycerate kinase activity"/>
    <property type="evidence" value="ECO:0007669"/>
    <property type="project" value="UniProtKB-UniRule"/>
</dbReference>